<organism evidence="3 4">
    <name type="scientific">Aliiruegeria haliotis</name>
    <dbReference type="NCBI Taxonomy" id="1280846"/>
    <lineage>
        <taxon>Bacteria</taxon>
        <taxon>Pseudomonadati</taxon>
        <taxon>Pseudomonadota</taxon>
        <taxon>Alphaproteobacteria</taxon>
        <taxon>Rhodobacterales</taxon>
        <taxon>Roseobacteraceae</taxon>
        <taxon>Aliiruegeria</taxon>
    </lineage>
</organism>
<evidence type="ECO:0000313" key="4">
    <source>
        <dbReference type="Proteomes" id="UP000239480"/>
    </source>
</evidence>
<dbReference type="AlphaFoldDB" id="A0A2T0REU5"/>
<evidence type="ECO:0000256" key="2">
    <source>
        <dbReference type="SAM" id="SignalP"/>
    </source>
</evidence>
<sequence>MAGLRAFTAVLALAAIPSQAAVAPDDHAVGAAPAFGVVVDLETLVGAFPRATASGTSEEVRLARGGERGGGRAGGGAPRGSAAPSRQPGGYSQGQERAQNRPDRDVDIDVDVDDDRDHLIEDDFVRGAVVGAGVGAAIASDDDTVVYTCPDEDGDGYCDENVAN</sequence>
<comment type="caution">
    <text evidence="3">The sequence shown here is derived from an EMBL/GenBank/DDBJ whole genome shotgun (WGS) entry which is preliminary data.</text>
</comment>
<protein>
    <submittedName>
        <fullName evidence="3">Uncharacterized protein</fullName>
    </submittedName>
</protein>
<dbReference type="EMBL" id="PVTD01000019">
    <property type="protein sequence ID" value="PRY19683.1"/>
    <property type="molecule type" value="Genomic_DNA"/>
</dbReference>
<accession>A0A2T0REU5</accession>
<evidence type="ECO:0000313" key="3">
    <source>
        <dbReference type="EMBL" id="PRY19683.1"/>
    </source>
</evidence>
<proteinExistence type="predicted"/>
<feature type="compositionally biased region" description="Basic and acidic residues" evidence="1">
    <location>
        <begin position="98"/>
        <end position="107"/>
    </location>
</feature>
<keyword evidence="2" id="KW-0732">Signal</keyword>
<feature type="signal peptide" evidence="2">
    <location>
        <begin position="1"/>
        <end position="20"/>
    </location>
</feature>
<name>A0A2T0REU5_9RHOB</name>
<reference evidence="3 4" key="1">
    <citation type="submission" date="2018-03" db="EMBL/GenBank/DDBJ databases">
        <title>Genomic Encyclopedia of Archaeal and Bacterial Type Strains, Phase II (KMG-II): from individual species to whole genera.</title>
        <authorList>
            <person name="Goeker M."/>
        </authorList>
    </citation>
    <scope>NUCLEOTIDE SEQUENCE [LARGE SCALE GENOMIC DNA]</scope>
    <source>
        <strain evidence="3 4">DSM 29328</strain>
    </source>
</reference>
<evidence type="ECO:0000256" key="1">
    <source>
        <dbReference type="SAM" id="MobiDB-lite"/>
    </source>
</evidence>
<gene>
    <name evidence="3" type="ORF">CLV78_11915</name>
</gene>
<feature type="chain" id="PRO_5015705754" evidence="2">
    <location>
        <begin position="21"/>
        <end position="164"/>
    </location>
</feature>
<feature type="region of interest" description="Disordered" evidence="1">
    <location>
        <begin position="53"/>
        <end position="111"/>
    </location>
</feature>
<dbReference type="RefSeq" id="WP_106208324.1">
    <property type="nucleotide sequence ID" value="NZ_PVTD01000019.1"/>
</dbReference>
<feature type="compositionally biased region" description="Basic and acidic residues" evidence="1">
    <location>
        <begin position="58"/>
        <end position="70"/>
    </location>
</feature>
<dbReference type="Proteomes" id="UP000239480">
    <property type="component" value="Unassembled WGS sequence"/>
</dbReference>
<keyword evidence="4" id="KW-1185">Reference proteome</keyword>